<evidence type="ECO:0000313" key="1">
    <source>
        <dbReference type="EMBL" id="MBK1621826.1"/>
    </source>
</evidence>
<keyword evidence="2" id="KW-1185">Reference proteome</keyword>
<accession>A0A9X1B7E9</accession>
<comment type="caution">
    <text evidence="1">The sequence shown here is derived from an EMBL/GenBank/DDBJ whole genome shotgun (WGS) entry which is preliminary data.</text>
</comment>
<dbReference type="NCBIfam" id="TIGR04255">
    <property type="entry name" value="sporadTIGR04255"/>
    <property type="match status" value="1"/>
</dbReference>
<gene>
    <name evidence="1" type="ORF">CKO42_26305</name>
</gene>
<organism evidence="1 2">
    <name type="scientific">Lamprobacter modestohalophilus</name>
    <dbReference type="NCBI Taxonomy" id="1064514"/>
    <lineage>
        <taxon>Bacteria</taxon>
        <taxon>Pseudomonadati</taxon>
        <taxon>Pseudomonadota</taxon>
        <taxon>Gammaproteobacteria</taxon>
        <taxon>Chromatiales</taxon>
        <taxon>Chromatiaceae</taxon>
        <taxon>Lamprobacter</taxon>
    </lineage>
</organism>
<reference evidence="1 2" key="1">
    <citation type="journal article" date="2020" name="Microorganisms">
        <title>Osmotic Adaptation and Compatible Solute Biosynthesis of Phototrophic Bacteria as Revealed from Genome Analyses.</title>
        <authorList>
            <person name="Imhoff J.F."/>
            <person name="Rahn T."/>
            <person name="Kunzel S."/>
            <person name="Keller A."/>
            <person name="Neulinger S.C."/>
        </authorList>
    </citation>
    <scope>NUCLEOTIDE SEQUENCE [LARGE SCALE GENOMIC DNA]</scope>
    <source>
        <strain evidence="1 2">DSM 25653</strain>
    </source>
</reference>
<protein>
    <recommendedName>
        <fullName evidence="3">TIGR04255 family protein</fullName>
    </recommendedName>
</protein>
<dbReference type="InterPro" id="IPR026349">
    <property type="entry name" value="CHP04255"/>
</dbReference>
<dbReference type="AlphaFoldDB" id="A0A9X1B7E9"/>
<sequence>MSRALQNKPLAEAIFELRWALDAVAGRQVDPYYPIMLGEFFAAVKERYPYWEPLVPPGMPVELAPQGVHHRFRAAAGQWPLVQLGPGIMTVNDTEGYQWEGFQKICMEMVETLIGLYSSQKRDFSPALISLRYIDAQALHGVPVTEFLTKLKLKLEPGATLFDSGWIQGPETKHLALALSYESVKPKGVFTARFNQGETDSQPGLIWDTQILSSGDDLPVGQGEIEQWLHAAHATTSDWFFRQIEGELLEAYQ</sequence>
<evidence type="ECO:0008006" key="3">
    <source>
        <dbReference type="Google" id="ProtNLM"/>
    </source>
</evidence>
<evidence type="ECO:0000313" key="2">
    <source>
        <dbReference type="Proteomes" id="UP001138768"/>
    </source>
</evidence>
<dbReference type="Proteomes" id="UP001138768">
    <property type="component" value="Unassembled WGS sequence"/>
</dbReference>
<name>A0A9X1B7E9_9GAMM</name>
<dbReference type="EMBL" id="NRRY01000131">
    <property type="protein sequence ID" value="MBK1621826.1"/>
    <property type="molecule type" value="Genomic_DNA"/>
</dbReference>
<dbReference type="RefSeq" id="WP_200252310.1">
    <property type="nucleotide sequence ID" value="NZ_NRRY01000131.1"/>
</dbReference>
<proteinExistence type="predicted"/>